<dbReference type="Proteomes" id="UP000813444">
    <property type="component" value="Unassembled WGS sequence"/>
</dbReference>
<evidence type="ECO:0000313" key="3">
    <source>
        <dbReference type="Proteomes" id="UP000813444"/>
    </source>
</evidence>
<proteinExistence type="predicted"/>
<dbReference type="AlphaFoldDB" id="A0A8K0SXN3"/>
<comment type="caution">
    <text evidence="2">The sequence shown here is derived from an EMBL/GenBank/DDBJ whole genome shotgun (WGS) entry which is preliminary data.</text>
</comment>
<dbReference type="OrthoDB" id="5309037at2759"/>
<gene>
    <name evidence="2" type="ORF">B0I35DRAFT_424027</name>
</gene>
<feature type="region of interest" description="Disordered" evidence="1">
    <location>
        <begin position="106"/>
        <end position="184"/>
    </location>
</feature>
<organism evidence="2 3">
    <name type="scientific">Stachybotrys elegans</name>
    <dbReference type="NCBI Taxonomy" id="80388"/>
    <lineage>
        <taxon>Eukaryota</taxon>
        <taxon>Fungi</taxon>
        <taxon>Dikarya</taxon>
        <taxon>Ascomycota</taxon>
        <taxon>Pezizomycotina</taxon>
        <taxon>Sordariomycetes</taxon>
        <taxon>Hypocreomycetidae</taxon>
        <taxon>Hypocreales</taxon>
        <taxon>Stachybotryaceae</taxon>
        <taxon>Stachybotrys</taxon>
    </lineage>
</organism>
<accession>A0A8K0SXN3</accession>
<protein>
    <submittedName>
        <fullName evidence="2">Uncharacterized protein</fullName>
    </submittedName>
</protein>
<reference evidence="2" key="1">
    <citation type="journal article" date="2021" name="Nat. Commun.">
        <title>Genetic determinants of endophytism in the Arabidopsis root mycobiome.</title>
        <authorList>
            <person name="Mesny F."/>
            <person name="Miyauchi S."/>
            <person name="Thiergart T."/>
            <person name="Pickel B."/>
            <person name="Atanasova L."/>
            <person name="Karlsson M."/>
            <person name="Huettel B."/>
            <person name="Barry K.W."/>
            <person name="Haridas S."/>
            <person name="Chen C."/>
            <person name="Bauer D."/>
            <person name="Andreopoulos W."/>
            <person name="Pangilinan J."/>
            <person name="LaButti K."/>
            <person name="Riley R."/>
            <person name="Lipzen A."/>
            <person name="Clum A."/>
            <person name="Drula E."/>
            <person name="Henrissat B."/>
            <person name="Kohler A."/>
            <person name="Grigoriev I.V."/>
            <person name="Martin F.M."/>
            <person name="Hacquard S."/>
        </authorList>
    </citation>
    <scope>NUCLEOTIDE SEQUENCE</scope>
    <source>
        <strain evidence="2">MPI-CAGE-CH-0235</strain>
    </source>
</reference>
<evidence type="ECO:0000313" key="2">
    <source>
        <dbReference type="EMBL" id="KAH7324375.1"/>
    </source>
</evidence>
<sequence length="308" mass="34216">MPSPTKRGIVVIDESATVAYCRSLLWGQLNLLSHCVANLHRAAASTSAQVDLAQAIQVSEAVRQSSLLALVDLYQRIARTRSIAKTLTMPMPRVRAHHRWRMAPRSVAAEDKGNSKHQNSIAKDAVVEVTEPRIVHDEEEADDDDDSDDTYEDDDQTTAMTDYSGPLLFQSEPPSPPPTPKAPEDTTEVFATILRPNNSVFALFCPEAMGLQVNLKRTLPTASTCSCGYRWQPRSSDKRASMLLLKEGFKLTERFLAKSHLGPNMYGCVLCTSRGRSERYTGTDHLKEHINASHTKWQLLHDADCRAG</sequence>
<evidence type="ECO:0000256" key="1">
    <source>
        <dbReference type="SAM" id="MobiDB-lite"/>
    </source>
</evidence>
<keyword evidence="3" id="KW-1185">Reference proteome</keyword>
<feature type="compositionally biased region" description="Acidic residues" evidence="1">
    <location>
        <begin position="137"/>
        <end position="156"/>
    </location>
</feature>
<dbReference type="EMBL" id="JAGPNK010000003">
    <property type="protein sequence ID" value="KAH7324375.1"/>
    <property type="molecule type" value="Genomic_DNA"/>
</dbReference>
<name>A0A8K0SXN3_9HYPO</name>